<dbReference type="RefSeq" id="WP_197453797.1">
    <property type="nucleotide sequence ID" value="NZ_CP036271.1"/>
</dbReference>
<dbReference type="AlphaFoldDB" id="A0A517S921"/>
<sequence length="540" mass="58795">MSWLSAVSGLILVSVLAVTGDLHAGDRLKVGSRVQGNLIDARPTSFDVDAGEGDYVKGTIRGDGLTLRLVDREGNPVRTLVRGSTSEQEFMFVAGALVPYRLDVSGRNDQSFQISIDLLTARQDQHTPPSSLESPRLQRLASSVDDPGAVEEFWQERRREGGPIVEYSDALPSLGKETALVTFLWRGAKRGVRLFGAPSNDHDDMSHLARTDVWYRSYQVPASARIGYKLAPDVPELDASATVRRRAILATAQRDPLNPKSFAADGAEDVFAGESLLELRDAPAAEWLTPPADAPRGEVTRHRLASTVLGNERNIFLYRPNDSRGDTANGLVVCFDGEKCVDEMQVPAVLDALIAAKKIPPTAAILIGNPSTQTRSAELPPNRAFISFLSEELMPWAASQKVSADASRTVLTGASYGGLAAAYYSLELPQLFGNASCQSGSFWWSPGSGPGREAGEPGWLNREFASRSRVPVKFYLEAGTFEVSQRSAGILPMTRHLRDVLTAKGYDVQYAEYAGGHGYVYWRHTFANGLIALLGRDERE</sequence>
<dbReference type="EMBL" id="CP036271">
    <property type="protein sequence ID" value="QDT52634.1"/>
    <property type="molecule type" value="Genomic_DNA"/>
</dbReference>
<evidence type="ECO:0000313" key="6">
    <source>
        <dbReference type="EMBL" id="QDT52634.1"/>
    </source>
</evidence>
<keyword evidence="3" id="KW-0378">Hydrolase</keyword>
<dbReference type="InterPro" id="IPR014756">
    <property type="entry name" value="Ig_E-set"/>
</dbReference>
<dbReference type="Pfam" id="PF00756">
    <property type="entry name" value="Esterase"/>
    <property type="match status" value="1"/>
</dbReference>
<dbReference type="PANTHER" id="PTHR48098:SF3">
    <property type="entry name" value="IRON(III) ENTEROBACTIN ESTERASE"/>
    <property type="match status" value="1"/>
</dbReference>
<comment type="similarity">
    <text evidence="4">Belongs to the Fes family.</text>
</comment>
<dbReference type="GO" id="GO:0005506">
    <property type="term" value="F:iron ion binding"/>
    <property type="evidence" value="ECO:0007669"/>
    <property type="project" value="InterPro"/>
</dbReference>
<evidence type="ECO:0000259" key="5">
    <source>
        <dbReference type="Pfam" id="PF11806"/>
    </source>
</evidence>
<dbReference type="FunCoup" id="A0A517S921">
    <property type="interactions" value="27"/>
</dbReference>
<evidence type="ECO:0000256" key="4">
    <source>
        <dbReference type="ARBA" id="ARBA00024201"/>
    </source>
</evidence>
<gene>
    <name evidence="6" type="primary">fes</name>
    <name evidence="6" type="ORF">Pan44_06460</name>
</gene>
<evidence type="ECO:0000256" key="1">
    <source>
        <dbReference type="ARBA" id="ARBA00004496"/>
    </source>
</evidence>
<evidence type="ECO:0000313" key="7">
    <source>
        <dbReference type="Proteomes" id="UP000315700"/>
    </source>
</evidence>
<dbReference type="InterPro" id="IPR021764">
    <property type="entry name" value="Enterochelin_esterase_N"/>
</dbReference>
<evidence type="ECO:0000256" key="2">
    <source>
        <dbReference type="ARBA" id="ARBA00022490"/>
    </source>
</evidence>
<feature type="domain" description="Enterochelin esterase N-terminal" evidence="5">
    <location>
        <begin position="181"/>
        <end position="287"/>
    </location>
</feature>
<name>A0A517S921_9PLAN</name>
<dbReference type="InterPro" id="IPR029058">
    <property type="entry name" value="AB_hydrolase_fold"/>
</dbReference>
<dbReference type="InterPro" id="IPR050583">
    <property type="entry name" value="Mycobacterial_A85_antigen"/>
</dbReference>
<dbReference type="Proteomes" id="UP000315700">
    <property type="component" value="Chromosome"/>
</dbReference>
<dbReference type="GO" id="GO:0005737">
    <property type="term" value="C:cytoplasm"/>
    <property type="evidence" value="ECO:0007669"/>
    <property type="project" value="UniProtKB-SubCell"/>
</dbReference>
<dbReference type="Gene3D" id="3.40.50.1820">
    <property type="entry name" value="alpha/beta hydrolase"/>
    <property type="match status" value="1"/>
</dbReference>
<comment type="subcellular location">
    <subcellularLocation>
        <location evidence="1">Cytoplasm</location>
    </subcellularLocation>
</comment>
<reference evidence="6 7" key="1">
    <citation type="submission" date="2019-02" db="EMBL/GenBank/DDBJ databases">
        <title>Deep-cultivation of Planctomycetes and their phenomic and genomic characterization uncovers novel biology.</title>
        <authorList>
            <person name="Wiegand S."/>
            <person name="Jogler M."/>
            <person name="Boedeker C."/>
            <person name="Pinto D."/>
            <person name="Vollmers J."/>
            <person name="Rivas-Marin E."/>
            <person name="Kohn T."/>
            <person name="Peeters S.H."/>
            <person name="Heuer A."/>
            <person name="Rast P."/>
            <person name="Oberbeckmann S."/>
            <person name="Bunk B."/>
            <person name="Jeske O."/>
            <person name="Meyerdierks A."/>
            <person name="Storesund J.E."/>
            <person name="Kallscheuer N."/>
            <person name="Luecker S."/>
            <person name="Lage O.M."/>
            <person name="Pohl T."/>
            <person name="Merkel B.J."/>
            <person name="Hornburger P."/>
            <person name="Mueller R.-W."/>
            <person name="Bruemmer F."/>
            <person name="Labrenz M."/>
            <person name="Spormann A.M."/>
            <person name="Op den Camp H."/>
            <person name="Overmann J."/>
            <person name="Amann R."/>
            <person name="Jetten M.S.M."/>
            <person name="Mascher T."/>
            <person name="Medema M.H."/>
            <person name="Devos D.P."/>
            <person name="Kaster A.-K."/>
            <person name="Ovreas L."/>
            <person name="Rohde M."/>
            <person name="Galperin M.Y."/>
            <person name="Jogler C."/>
        </authorList>
    </citation>
    <scope>NUCLEOTIDE SEQUENCE [LARGE SCALE GENOMIC DNA]</scope>
    <source>
        <strain evidence="6 7">Pan44</strain>
    </source>
</reference>
<dbReference type="InParanoid" id="A0A517S921"/>
<proteinExistence type="inferred from homology"/>
<dbReference type="GO" id="GO:0006826">
    <property type="term" value="P:iron ion transport"/>
    <property type="evidence" value="ECO:0007669"/>
    <property type="project" value="InterPro"/>
</dbReference>
<keyword evidence="2" id="KW-0963">Cytoplasm</keyword>
<evidence type="ECO:0000256" key="3">
    <source>
        <dbReference type="ARBA" id="ARBA00022801"/>
    </source>
</evidence>
<dbReference type="Gene3D" id="2.60.40.10">
    <property type="entry name" value="Immunoglobulins"/>
    <property type="match status" value="1"/>
</dbReference>
<protein>
    <submittedName>
        <fullName evidence="6">Enterochelin esterase</fullName>
    </submittedName>
</protein>
<organism evidence="6 7">
    <name type="scientific">Caulifigura coniformis</name>
    <dbReference type="NCBI Taxonomy" id="2527983"/>
    <lineage>
        <taxon>Bacteria</taxon>
        <taxon>Pseudomonadati</taxon>
        <taxon>Planctomycetota</taxon>
        <taxon>Planctomycetia</taxon>
        <taxon>Planctomycetales</taxon>
        <taxon>Planctomycetaceae</taxon>
        <taxon>Caulifigura</taxon>
    </lineage>
</organism>
<dbReference type="InterPro" id="IPR000801">
    <property type="entry name" value="Esterase-like"/>
</dbReference>
<dbReference type="GO" id="GO:0008849">
    <property type="term" value="F:enterochelin esterase activity"/>
    <property type="evidence" value="ECO:0007669"/>
    <property type="project" value="InterPro"/>
</dbReference>
<dbReference type="PANTHER" id="PTHR48098">
    <property type="entry name" value="ENTEROCHELIN ESTERASE-RELATED"/>
    <property type="match status" value="1"/>
</dbReference>
<dbReference type="Pfam" id="PF11806">
    <property type="entry name" value="Enterochelin_N"/>
    <property type="match status" value="1"/>
</dbReference>
<accession>A0A517S921</accession>
<dbReference type="KEGG" id="ccos:Pan44_06460"/>
<dbReference type="SUPFAM" id="SSF81296">
    <property type="entry name" value="E set domains"/>
    <property type="match status" value="1"/>
</dbReference>
<keyword evidence="7" id="KW-1185">Reference proteome</keyword>
<dbReference type="SUPFAM" id="SSF53474">
    <property type="entry name" value="alpha/beta-Hydrolases"/>
    <property type="match status" value="1"/>
</dbReference>
<dbReference type="InterPro" id="IPR013783">
    <property type="entry name" value="Ig-like_fold"/>
</dbReference>